<gene>
    <name evidence="2" type="ORF">J5X75_14765</name>
</gene>
<evidence type="ECO:0000313" key="3">
    <source>
        <dbReference type="Proteomes" id="UP000679690"/>
    </source>
</evidence>
<evidence type="ECO:0000313" key="2">
    <source>
        <dbReference type="EMBL" id="MBO3738786.1"/>
    </source>
</evidence>
<comment type="caution">
    <text evidence="2">The sequence shown here is derived from an EMBL/GenBank/DDBJ whole genome shotgun (WGS) entry which is preliminary data.</text>
</comment>
<feature type="domain" description="Fido" evidence="1">
    <location>
        <begin position="338"/>
        <end position="467"/>
    </location>
</feature>
<keyword evidence="3" id="KW-1185">Reference proteome</keyword>
<evidence type="ECO:0000259" key="1">
    <source>
        <dbReference type="PROSITE" id="PS51459"/>
    </source>
</evidence>
<reference evidence="2 3" key="1">
    <citation type="submission" date="2021-03" db="EMBL/GenBank/DDBJ databases">
        <title>Actinoplanes flavus sp. nov., a novel actinomycete isolated from Coconut Palm rhizosphere soil.</title>
        <authorList>
            <person name="Luo X."/>
        </authorList>
    </citation>
    <scope>NUCLEOTIDE SEQUENCE [LARGE SCALE GENOMIC DNA]</scope>
    <source>
        <strain evidence="2 3">NEAU-H7</strain>
    </source>
</reference>
<sequence>MTIDHDDPRLRIDTLTWADVDPARHPFDPGTVLDVVRAVAPAGGVPEPYRYDATRGFDHDADHARWNWQRAMTVALGEQYGDWARGWTAEMAGHTADGALIVRWNGARDSTTTPEETLSAVAGALLDWRTFLEDLAELFTGHLPLPTEPRAAAAAWEATITSLVATVAARSGADEHWYPVCALALKWFLTVAEVPGEDHDALVDEAIGGRFWSFVSPLGAEVADAAESLAARLTGVTPPRDGWPDTWPQDWPSRRSTELPTAMRAPRIWPPMAPDALTTWRQVRQTARWEHATEHVSGPARTARDGIADYLSKQKYSTDRVLAALDLVDADVAEGGPLTFARLEVWQRKVLAVAAAPFRTTHAWALAGRERYAYRDELPELFEACLAEATDPAVPLPSRAARVYLDVLHFHPFADGNARSAALALYFVLARDGVVLDRATPLLMTRWPVSDANAAEGLARLIAVLIRQIPR</sequence>
<dbReference type="RefSeq" id="WP_208467935.1">
    <property type="nucleotide sequence ID" value="NZ_JAGFNS010000008.1"/>
</dbReference>
<dbReference type="InterPro" id="IPR036597">
    <property type="entry name" value="Fido-like_dom_sf"/>
</dbReference>
<name>A0ABS3UJ60_9ACTN</name>
<organism evidence="2 3">
    <name type="scientific">Actinoplanes flavus</name>
    <dbReference type="NCBI Taxonomy" id="2820290"/>
    <lineage>
        <taxon>Bacteria</taxon>
        <taxon>Bacillati</taxon>
        <taxon>Actinomycetota</taxon>
        <taxon>Actinomycetes</taxon>
        <taxon>Micromonosporales</taxon>
        <taxon>Micromonosporaceae</taxon>
        <taxon>Actinoplanes</taxon>
    </lineage>
</organism>
<dbReference type="PROSITE" id="PS51459">
    <property type="entry name" value="FIDO"/>
    <property type="match status" value="1"/>
</dbReference>
<protein>
    <submittedName>
        <fullName evidence="2">Fic family protein</fullName>
    </submittedName>
</protein>
<proteinExistence type="predicted"/>
<dbReference type="Proteomes" id="UP000679690">
    <property type="component" value="Unassembled WGS sequence"/>
</dbReference>
<dbReference type="Pfam" id="PF02661">
    <property type="entry name" value="Fic"/>
    <property type="match status" value="1"/>
</dbReference>
<dbReference type="SUPFAM" id="SSF140931">
    <property type="entry name" value="Fic-like"/>
    <property type="match status" value="1"/>
</dbReference>
<dbReference type="EMBL" id="JAGFNS010000008">
    <property type="protein sequence ID" value="MBO3738786.1"/>
    <property type="molecule type" value="Genomic_DNA"/>
</dbReference>
<dbReference type="Gene3D" id="1.10.3290.10">
    <property type="entry name" value="Fido-like domain"/>
    <property type="match status" value="1"/>
</dbReference>
<accession>A0ABS3UJ60</accession>
<dbReference type="InterPro" id="IPR003812">
    <property type="entry name" value="Fido"/>
</dbReference>